<dbReference type="Pfam" id="PF23477">
    <property type="entry name" value="zf_Tbcl_2"/>
    <property type="match status" value="1"/>
</dbReference>
<feature type="compositionally biased region" description="Gly residues" evidence="1">
    <location>
        <begin position="14"/>
        <end position="27"/>
    </location>
</feature>
<evidence type="ECO:0000256" key="1">
    <source>
        <dbReference type="SAM" id="MobiDB-lite"/>
    </source>
</evidence>
<reference evidence="3 4" key="1">
    <citation type="journal article" date="2016" name="Nat. Commun.">
        <title>Thousands of microbial genomes shed light on interconnected biogeochemical processes in an aquifer system.</title>
        <authorList>
            <person name="Anantharaman K."/>
            <person name="Brown C.T."/>
            <person name="Hug L.A."/>
            <person name="Sharon I."/>
            <person name="Castelle C.J."/>
            <person name="Probst A.J."/>
            <person name="Thomas B.C."/>
            <person name="Singh A."/>
            <person name="Wilkins M.J."/>
            <person name="Karaoz U."/>
            <person name="Brodie E.L."/>
            <person name="Williams K.H."/>
            <person name="Hubbard S.S."/>
            <person name="Banfield J.F."/>
        </authorList>
    </citation>
    <scope>NUCLEOTIDE SEQUENCE [LARGE SCALE GENOMIC DNA]</scope>
</reference>
<name>A0A1F6FU51_9BACT</name>
<feature type="compositionally biased region" description="Basic and acidic residues" evidence="1">
    <location>
        <begin position="81"/>
        <end position="116"/>
    </location>
</feature>
<feature type="region of interest" description="Disordered" evidence="1">
    <location>
        <begin position="1"/>
        <end position="40"/>
    </location>
</feature>
<accession>A0A1F6FU51</accession>
<dbReference type="AlphaFoldDB" id="A0A1F6FU51"/>
<proteinExistence type="predicted"/>
<dbReference type="NCBIfam" id="TIGR04272">
    <property type="entry name" value="cxxc_cxxc_Mbark"/>
    <property type="match status" value="1"/>
</dbReference>
<comment type="caution">
    <text evidence="3">The sequence shown here is derived from an EMBL/GenBank/DDBJ whole genome shotgun (WGS) entry which is preliminary data.</text>
</comment>
<gene>
    <name evidence="3" type="ORF">A2592_01350</name>
</gene>
<feature type="domain" description="CxxC-x17-CxxC" evidence="2">
    <location>
        <begin position="37"/>
        <end position="71"/>
    </location>
</feature>
<evidence type="ECO:0000313" key="4">
    <source>
        <dbReference type="Proteomes" id="UP000179230"/>
    </source>
</evidence>
<dbReference type="EMBL" id="MFMT01000001">
    <property type="protein sequence ID" value="OGG89373.1"/>
    <property type="molecule type" value="Genomic_DNA"/>
</dbReference>
<protein>
    <recommendedName>
        <fullName evidence="2">CxxC-x17-CxxC domain-containing protein</fullName>
    </recommendedName>
</protein>
<evidence type="ECO:0000313" key="3">
    <source>
        <dbReference type="EMBL" id="OGG89373.1"/>
    </source>
</evidence>
<dbReference type="InterPro" id="IPR026363">
    <property type="entry name" value="CxxC-x17-CxxC_dom"/>
</dbReference>
<feature type="compositionally biased region" description="Basic and acidic residues" evidence="1">
    <location>
        <begin position="1"/>
        <end position="13"/>
    </location>
</feature>
<evidence type="ECO:0000259" key="2">
    <source>
        <dbReference type="Pfam" id="PF23477"/>
    </source>
</evidence>
<dbReference type="Proteomes" id="UP000179230">
    <property type="component" value="Unassembled WGS sequence"/>
</dbReference>
<sequence>MKNFKDGGFRKGGNDFGGRPKFGGGSDRGGRDNKPAEMFSATCSDCGKPCQVPFHPSGDRPVYCNDCFAKKTDGPMPFNRNNDRAGEHRPDNFRSDRPDFAKPPRAERPPRHDPSRGAENNELIEVKRQLATMVSRLDRILDLINPPTKPVKKSMTPVVATEEVNLVIPVKSEKKVAVKKVSKKAVTKKVAKSKKK</sequence>
<feature type="region of interest" description="Disordered" evidence="1">
    <location>
        <begin position="71"/>
        <end position="124"/>
    </location>
</feature>
<organism evidence="3 4">
    <name type="scientific">Candidatus Kaiserbacteria bacterium RIFOXYD1_FULL_42_15</name>
    <dbReference type="NCBI Taxonomy" id="1798532"/>
    <lineage>
        <taxon>Bacteria</taxon>
        <taxon>Candidatus Kaiseribacteriota</taxon>
    </lineage>
</organism>